<evidence type="ECO:0000313" key="2">
    <source>
        <dbReference type="Proteomes" id="UP000646844"/>
    </source>
</evidence>
<accession>A0A832WRU6</accession>
<dbReference type="EMBL" id="DUJO01000051">
    <property type="protein sequence ID" value="HII74752.1"/>
    <property type="molecule type" value="Genomic_DNA"/>
</dbReference>
<dbReference type="RefSeq" id="WP_010978530.1">
    <property type="nucleotide sequence ID" value="NZ_BAABQO010000007.1"/>
</dbReference>
<dbReference type="PANTHER" id="PTHR10151">
    <property type="entry name" value="ECTONUCLEOTIDE PYROPHOSPHATASE/PHOSPHODIESTERASE"/>
    <property type="match status" value="1"/>
</dbReference>
<reference evidence="1" key="1">
    <citation type="journal article" date="2020" name="bioRxiv">
        <title>A rank-normalized archaeal taxonomy based on genome phylogeny resolves widespread incomplete and uneven classifications.</title>
        <authorList>
            <person name="Rinke C."/>
            <person name="Chuvochina M."/>
            <person name="Mussig A.J."/>
            <person name="Chaumeil P.-A."/>
            <person name="Waite D.W."/>
            <person name="Whitman W.B."/>
            <person name="Parks D.H."/>
            <person name="Hugenholtz P."/>
        </authorList>
    </citation>
    <scope>NUCLEOTIDE SEQUENCE</scope>
    <source>
        <strain evidence="1">UBA8838</strain>
    </source>
</reference>
<dbReference type="Pfam" id="PF01663">
    <property type="entry name" value="Phosphodiest"/>
    <property type="match status" value="1"/>
</dbReference>
<evidence type="ECO:0000313" key="1">
    <source>
        <dbReference type="EMBL" id="HII74752.1"/>
    </source>
</evidence>
<dbReference type="AlphaFoldDB" id="A0A832WRU6"/>
<name>A0A832WRU6_9CREN</name>
<dbReference type="GeneID" id="1458497"/>
<proteinExistence type="predicted"/>
<dbReference type="OMA" id="LMNQLRW"/>
<comment type="caution">
    <text evidence="1">The sequence shown here is derived from an EMBL/GenBank/DDBJ whole genome shotgun (WGS) entry which is preliminary data.</text>
</comment>
<sequence length="361" mass="40783">MNFIYPDYMRNSIYNLACGIADFLGVKRECRGNKINISGKKLALILLDGLGYNMLKSVGLESENKITTVFPSTTSTVLTTLFTAQLPGEHGILGYNTLSKRLGGIANALRFTYPAIGNRDTVTENIKFSSAFPNVKSYLTEVKDKKTAEVIPKGIDNTEFTLATHGKVSTTKTYVTYWDALYEFSNILQDYDFVYFYIPDIDTLAHKYGPSSLPVKQAIKEIFEGVRQIALHHQDYIFVITADHGHVEASSHILLNQDTELLDMLYLPPYGDSRALFFLTKFDLKTYLYHKYPELKVFEKVDFERLVGAENINADFIAVPSDNKAYIYSFKDQTDDYAKLKGHHGGLSEDEMYVPLVILNG</sequence>
<gene>
    <name evidence="1" type="ORF">HA332_10345</name>
</gene>
<organism evidence="1 2">
    <name type="scientific">Sulfurisphaera tokodaii</name>
    <dbReference type="NCBI Taxonomy" id="111955"/>
    <lineage>
        <taxon>Archaea</taxon>
        <taxon>Thermoproteota</taxon>
        <taxon>Thermoprotei</taxon>
        <taxon>Sulfolobales</taxon>
        <taxon>Sulfolobaceae</taxon>
        <taxon>Sulfurisphaera</taxon>
    </lineage>
</organism>
<dbReference type="InterPro" id="IPR017850">
    <property type="entry name" value="Alkaline_phosphatase_core_sf"/>
</dbReference>
<dbReference type="PANTHER" id="PTHR10151:SF120">
    <property type="entry name" value="BIS(5'-ADENOSYL)-TRIPHOSPHATASE"/>
    <property type="match status" value="1"/>
</dbReference>
<dbReference type="InterPro" id="IPR002591">
    <property type="entry name" value="Phosphodiest/P_Trfase"/>
</dbReference>
<dbReference type="SUPFAM" id="SSF53649">
    <property type="entry name" value="Alkaline phosphatase-like"/>
    <property type="match status" value="1"/>
</dbReference>
<dbReference type="GO" id="GO:0016787">
    <property type="term" value="F:hydrolase activity"/>
    <property type="evidence" value="ECO:0007669"/>
    <property type="project" value="UniProtKB-ARBA"/>
</dbReference>
<dbReference type="Gene3D" id="3.40.720.10">
    <property type="entry name" value="Alkaline Phosphatase, subunit A"/>
    <property type="match status" value="1"/>
</dbReference>
<protein>
    <submittedName>
        <fullName evidence="1">Alkaline phosphatase family protein</fullName>
    </submittedName>
</protein>
<dbReference type="Proteomes" id="UP000646844">
    <property type="component" value="Unassembled WGS sequence"/>
</dbReference>